<dbReference type="PIRSF" id="PIRSF000138">
    <property type="entry name" value="Al-hdrx_acd_dh"/>
    <property type="match status" value="1"/>
</dbReference>
<dbReference type="Proteomes" id="UP000189911">
    <property type="component" value="Chromosome C"/>
</dbReference>
<feature type="binding site" evidence="7">
    <location>
        <position position="159"/>
    </location>
    <ligand>
        <name>glyoxylate</name>
        <dbReference type="ChEBI" id="CHEBI:36655"/>
    </ligand>
</feature>
<evidence type="ECO:0000256" key="6">
    <source>
        <dbReference type="PIRSR" id="PIRSR000138-1"/>
    </source>
</evidence>
<dbReference type="PANTHER" id="PTHR10578">
    <property type="entry name" value="S -2-HYDROXY-ACID OXIDASE-RELATED"/>
    <property type="match status" value="1"/>
</dbReference>
<dbReference type="InterPro" id="IPR037396">
    <property type="entry name" value="FMN_HAD"/>
</dbReference>
<protein>
    <submittedName>
        <fullName evidence="9">LANO_0C09318g1_1</fullName>
    </submittedName>
</protein>
<feature type="binding site" evidence="7">
    <location>
        <begin position="331"/>
        <end position="335"/>
    </location>
    <ligand>
        <name>FMN</name>
        <dbReference type="ChEBI" id="CHEBI:58210"/>
    </ligand>
</feature>
<dbReference type="CDD" id="cd03332">
    <property type="entry name" value="LMO_FMN"/>
    <property type="match status" value="1"/>
</dbReference>
<evidence type="ECO:0000256" key="4">
    <source>
        <dbReference type="ARBA" id="ARBA00023002"/>
    </source>
</evidence>
<name>A0A1G4J9X7_9SACH</name>
<keyword evidence="4" id="KW-0560">Oxidoreductase</keyword>
<dbReference type="AlphaFoldDB" id="A0A1G4J9X7"/>
<evidence type="ECO:0000256" key="7">
    <source>
        <dbReference type="PIRSR" id="PIRSR000138-2"/>
    </source>
</evidence>
<keyword evidence="3 7" id="KW-0288">FMN</keyword>
<feature type="binding site" evidence="7">
    <location>
        <position position="276"/>
    </location>
    <ligand>
        <name>FMN</name>
        <dbReference type="ChEBI" id="CHEBI:58210"/>
    </ligand>
</feature>
<feature type="binding site" evidence="7">
    <location>
        <position position="303"/>
    </location>
    <ligand>
        <name>glyoxylate</name>
        <dbReference type="ChEBI" id="CHEBI:36655"/>
    </ligand>
</feature>
<dbReference type="InterPro" id="IPR013785">
    <property type="entry name" value="Aldolase_TIM"/>
</dbReference>
<evidence type="ECO:0000256" key="3">
    <source>
        <dbReference type="ARBA" id="ARBA00022643"/>
    </source>
</evidence>
<accession>A0A1G4J9X7</accession>
<dbReference type="EMBL" id="LT598446">
    <property type="protein sequence ID" value="SCU86825.1"/>
    <property type="molecule type" value="Genomic_DNA"/>
</dbReference>
<evidence type="ECO:0000313" key="10">
    <source>
        <dbReference type="Proteomes" id="UP000189911"/>
    </source>
</evidence>
<gene>
    <name evidence="9" type="ORF">LANO_0C09318G</name>
</gene>
<keyword evidence="2 7" id="KW-0285">Flavoprotein</keyword>
<evidence type="ECO:0000256" key="2">
    <source>
        <dbReference type="ARBA" id="ARBA00022630"/>
    </source>
</evidence>
<evidence type="ECO:0000256" key="5">
    <source>
        <dbReference type="ARBA" id="ARBA00024042"/>
    </source>
</evidence>
<feature type="binding site" evidence="7">
    <location>
        <position position="187"/>
    </location>
    <ligand>
        <name>FMN</name>
        <dbReference type="ChEBI" id="CHEBI:58210"/>
    </ligand>
</feature>
<feature type="binding site" evidence="7">
    <location>
        <position position="135"/>
    </location>
    <ligand>
        <name>FMN</name>
        <dbReference type="ChEBI" id="CHEBI:58210"/>
    </ligand>
</feature>
<evidence type="ECO:0000313" key="9">
    <source>
        <dbReference type="EMBL" id="SCU86825.1"/>
    </source>
</evidence>
<dbReference type="InterPro" id="IPR012133">
    <property type="entry name" value="Alpha-hydoxy_acid_DH_FMN"/>
</dbReference>
<feature type="active site" description="Proton acceptor" evidence="6">
    <location>
        <position position="300"/>
    </location>
</feature>
<dbReference type="InterPro" id="IPR000262">
    <property type="entry name" value="FMN-dep_DH"/>
</dbReference>
<reference evidence="10" key="1">
    <citation type="submission" date="2016-03" db="EMBL/GenBank/DDBJ databases">
        <authorList>
            <person name="Devillers Hugo."/>
        </authorList>
    </citation>
    <scope>NUCLEOTIDE SEQUENCE [LARGE SCALE GENOMIC DNA]</scope>
</reference>
<dbReference type="PROSITE" id="PS51349">
    <property type="entry name" value="FMN_HYDROXY_ACID_DH_2"/>
    <property type="match status" value="1"/>
</dbReference>
<evidence type="ECO:0000256" key="1">
    <source>
        <dbReference type="ARBA" id="ARBA00001917"/>
    </source>
</evidence>
<feature type="binding site" evidence="7">
    <location>
        <position position="52"/>
    </location>
    <ligand>
        <name>glyoxylate</name>
        <dbReference type="ChEBI" id="CHEBI:36655"/>
    </ligand>
</feature>
<evidence type="ECO:0000259" key="8">
    <source>
        <dbReference type="PROSITE" id="PS51349"/>
    </source>
</evidence>
<dbReference type="InterPro" id="IPR037350">
    <property type="entry name" value="LMO_FMN"/>
</dbReference>
<dbReference type="GO" id="GO:0016491">
    <property type="term" value="F:oxidoreductase activity"/>
    <property type="evidence" value="ECO:0007669"/>
    <property type="project" value="UniProtKB-KW"/>
</dbReference>
<dbReference type="GO" id="GO:0010181">
    <property type="term" value="F:FMN binding"/>
    <property type="evidence" value="ECO:0007669"/>
    <property type="project" value="InterPro"/>
</dbReference>
<feature type="binding site" evidence="7">
    <location>
        <position position="157"/>
    </location>
    <ligand>
        <name>FMN</name>
        <dbReference type="ChEBI" id="CHEBI:58210"/>
    </ligand>
</feature>
<dbReference type="FunFam" id="3.20.20.70:FF:000132">
    <property type="entry name" value="FMN dependent dehydrogenase"/>
    <property type="match status" value="1"/>
</dbReference>
<dbReference type="Pfam" id="PF01070">
    <property type="entry name" value="FMN_dh"/>
    <property type="match status" value="1"/>
</dbReference>
<feature type="binding site" evidence="7">
    <location>
        <position position="300"/>
    </location>
    <ligand>
        <name>glyoxylate</name>
        <dbReference type="ChEBI" id="CHEBI:36655"/>
    </ligand>
</feature>
<dbReference type="InterPro" id="IPR008259">
    <property type="entry name" value="FMN_hydac_DH_AS"/>
</dbReference>
<comment type="cofactor">
    <cofactor evidence="1">
        <name>FMN</name>
        <dbReference type="ChEBI" id="CHEBI:58210"/>
    </cofactor>
</comment>
<dbReference type="PROSITE" id="PS00557">
    <property type="entry name" value="FMN_HYDROXY_ACID_DH_1"/>
    <property type="match status" value="1"/>
</dbReference>
<dbReference type="PANTHER" id="PTHR10578:SF143">
    <property type="entry name" value="FMN-DEPENDENT ALPHA-HYDROXY ACID DEHYDROGENASE PB1A11.03"/>
    <property type="match status" value="1"/>
</dbReference>
<comment type="similarity">
    <text evidence="5">Belongs to the FMN-dependent alpha-hydroxy acid dehydrogenase family.</text>
</comment>
<feature type="binding site" evidence="7">
    <location>
        <position position="298"/>
    </location>
    <ligand>
        <name>FMN</name>
        <dbReference type="ChEBI" id="CHEBI:58210"/>
    </ligand>
</feature>
<feature type="binding site" evidence="7">
    <location>
        <position position="196"/>
    </location>
    <ligand>
        <name>glyoxylate</name>
        <dbReference type="ChEBI" id="CHEBI:36655"/>
    </ligand>
</feature>
<keyword evidence="10" id="KW-1185">Reference proteome</keyword>
<sequence length="409" mass="44840">MNYIESSAGDALQYMANVYGKGLEYEKPPFTFHSTEWEGLARDRMSKNSLGYVCGNASTGETDRKNRAAFQKWSIVPRRLVKTTTFPSLETHLLGQTLPVPIAIAPVGVQRIFNPDGEIASAAAAASENVPYIFSSASASTLEDVAKANGNGTRWFQLYWPGNEHNDLTASILKRAKANGFSTLFVTLDTYKLGWRPSDLDNAYNPFLRPDSIGAALGYSDPVFRRQFKEKHGKEIEEDLQNAAKEWITRIFPDFSHGWEDLAFLRKHWDGPIVLKGIQSVQDAKMAVEHGMDGIVVSNHGGRQQDGGPASIDCLERISKAVGSKIDLLFDSGVRCGSDIAKALALGAKMVLIGRPYVYGLVLGGQDGVSHVLRSLLGELTMDLHLGGIPSISEKHLNIDCLEYSECKS</sequence>
<dbReference type="OrthoDB" id="1925334at2759"/>
<organism evidence="9 10">
    <name type="scientific">Lachancea nothofagi CBS 11611</name>
    <dbReference type="NCBI Taxonomy" id="1266666"/>
    <lineage>
        <taxon>Eukaryota</taxon>
        <taxon>Fungi</taxon>
        <taxon>Dikarya</taxon>
        <taxon>Ascomycota</taxon>
        <taxon>Saccharomycotina</taxon>
        <taxon>Saccharomycetes</taxon>
        <taxon>Saccharomycetales</taxon>
        <taxon>Saccharomycetaceae</taxon>
        <taxon>Lachancea</taxon>
    </lineage>
</organism>
<proteinExistence type="inferred from homology"/>
<feature type="binding site" evidence="7">
    <location>
        <begin position="354"/>
        <end position="355"/>
    </location>
    <ligand>
        <name>FMN</name>
        <dbReference type="ChEBI" id="CHEBI:58210"/>
    </ligand>
</feature>
<dbReference type="SUPFAM" id="SSF51395">
    <property type="entry name" value="FMN-linked oxidoreductases"/>
    <property type="match status" value="1"/>
</dbReference>
<feature type="domain" description="FMN hydroxy acid dehydrogenase" evidence="8">
    <location>
        <begin position="26"/>
        <end position="405"/>
    </location>
</feature>
<feature type="binding site" evidence="7">
    <location>
        <begin position="106"/>
        <end position="108"/>
    </location>
    <ligand>
        <name>FMN</name>
        <dbReference type="ChEBI" id="CHEBI:58210"/>
    </ligand>
</feature>
<dbReference type="Gene3D" id="3.20.20.70">
    <property type="entry name" value="Aldolase class I"/>
    <property type="match status" value="1"/>
</dbReference>